<accession>A0A428RMD2</accession>
<feature type="transmembrane region" description="Helical" evidence="9">
    <location>
        <begin position="127"/>
        <end position="147"/>
    </location>
</feature>
<dbReference type="InterPro" id="IPR011527">
    <property type="entry name" value="ABC1_TM_dom"/>
</dbReference>
<dbReference type="InterPro" id="IPR027417">
    <property type="entry name" value="P-loop_NTPase"/>
</dbReference>
<dbReference type="InterPro" id="IPR050173">
    <property type="entry name" value="ABC_transporter_C-like"/>
</dbReference>
<keyword evidence="2" id="KW-0813">Transport</keyword>
<evidence type="ECO:0000256" key="9">
    <source>
        <dbReference type="SAM" id="Phobius"/>
    </source>
</evidence>
<feature type="transmembrane region" description="Helical" evidence="9">
    <location>
        <begin position="30"/>
        <end position="50"/>
    </location>
</feature>
<evidence type="ECO:0000259" key="10">
    <source>
        <dbReference type="PROSITE" id="PS50893"/>
    </source>
</evidence>
<name>A0A428RMD2_9HYPO</name>
<feature type="transmembrane region" description="Helical" evidence="9">
    <location>
        <begin position="62"/>
        <end position="84"/>
    </location>
</feature>
<feature type="transmembrane region" description="Helical" evidence="9">
    <location>
        <begin position="400"/>
        <end position="425"/>
    </location>
</feature>
<dbReference type="GO" id="GO:0016887">
    <property type="term" value="F:ATP hydrolysis activity"/>
    <property type="evidence" value="ECO:0007669"/>
    <property type="project" value="InterPro"/>
</dbReference>
<feature type="transmembrane region" description="Helical" evidence="9">
    <location>
        <begin position="304"/>
        <end position="325"/>
    </location>
</feature>
<dbReference type="InterPro" id="IPR003593">
    <property type="entry name" value="AAA+_ATPase"/>
</dbReference>
<feature type="transmembrane region" description="Helical" evidence="9">
    <location>
        <begin position="484"/>
        <end position="509"/>
    </location>
</feature>
<evidence type="ECO:0000313" key="13">
    <source>
        <dbReference type="Proteomes" id="UP000287144"/>
    </source>
</evidence>
<dbReference type="SMART" id="SM00382">
    <property type="entry name" value="AAA"/>
    <property type="match status" value="1"/>
</dbReference>
<evidence type="ECO:0000256" key="3">
    <source>
        <dbReference type="ARBA" id="ARBA00022475"/>
    </source>
</evidence>
<dbReference type="Proteomes" id="UP000287144">
    <property type="component" value="Unassembled WGS sequence"/>
</dbReference>
<keyword evidence="13" id="KW-1185">Reference proteome</keyword>
<evidence type="ECO:0008006" key="14">
    <source>
        <dbReference type="Google" id="ProtNLM"/>
    </source>
</evidence>
<keyword evidence="5" id="KW-0547">Nucleotide-binding</keyword>
<comment type="subcellular location">
    <subcellularLocation>
        <location evidence="1">Cell membrane</location>
        <topology evidence="1">Multi-pass membrane protein</topology>
    </subcellularLocation>
</comment>
<keyword evidence="4 9" id="KW-0812">Transmembrane</keyword>
<feature type="domain" description="ABC transporter" evidence="10">
    <location>
        <begin position="604"/>
        <end position="823"/>
    </location>
</feature>
<feature type="transmembrane region" description="Helical" evidence="9">
    <location>
        <begin position="153"/>
        <end position="171"/>
    </location>
</feature>
<dbReference type="PANTHER" id="PTHR24223">
    <property type="entry name" value="ATP-BINDING CASSETTE SUB-FAMILY C"/>
    <property type="match status" value="1"/>
</dbReference>
<evidence type="ECO:0000256" key="7">
    <source>
        <dbReference type="ARBA" id="ARBA00022989"/>
    </source>
</evidence>
<dbReference type="InterPro" id="IPR003439">
    <property type="entry name" value="ABC_transporter-like_ATP-bd"/>
</dbReference>
<feature type="transmembrane region" description="Helical" evidence="9">
    <location>
        <begin position="96"/>
        <end position="115"/>
    </location>
</feature>
<dbReference type="CDD" id="cd03250">
    <property type="entry name" value="ABCC_MRP_domain1"/>
    <property type="match status" value="1"/>
</dbReference>
<evidence type="ECO:0000256" key="8">
    <source>
        <dbReference type="ARBA" id="ARBA00023136"/>
    </source>
</evidence>
<dbReference type="PROSITE" id="PS50893">
    <property type="entry name" value="ABC_TRANSPORTER_2"/>
    <property type="match status" value="1"/>
</dbReference>
<dbReference type="Gene3D" id="1.20.1560.10">
    <property type="entry name" value="ABC transporter type 1, transmembrane domain"/>
    <property type="match status" value="1"/>
</dbReference>
<dbReference type="PROSITE" id="PS00211">
    <property type="entry name" value="ABC_TRANSPORTER_1"/>
    <property type="match status" value="1"/>
</dbReference>
<dbReference type="FunFam" id="3.40.50.300:FF:001854">
    <property type="entry name" value="ABC multidrug transporter (Eurofung)"/>
    <property type="match status" value="1"/>
</dbReference>
<keyword evidence="6" id="KW-0067">ATP-binding</keyword>
<gene>
    <name evidence="12" type="ORF">CEP52_017611</name>
</gene>
<reference evidence="12 13" key="1">
    <citation type="submission" date="2017-06" db="EMBL/GenBank/DDBJ databases">
        <title>Comparative genomic analysis of Ambrosia Fusariam Clade fungi.</title>
        <authorList>
            <person name="Stajich J.E."/>
            <person name="Carrillo J."/>
            <person name="Kijimoto T."/>
            <person name="Eskalen A."/>
            <person name="O'Donnell K."/>
            <person name="Kasson M."/>
        </authorList>
    </citation>
    <scope>NUCLEOTIDE SEQUENCE [LARGE SCALE GENOMIC DNA]</scope>
    <source>
        <strain evidence="12 13">NRRL62579</strain>
    </source>
</reference>
<sequence length="823" mass="89748">MSLCDDSFGPYAAGCRGGFDLTLLFEESMLVVPINALLLLAAPCRAVYLLRKNTVKVQSSHWLYCKLILCLCLIGSQIGFIILLTQSSAVITKASLPTAALSFVASIGLLGLSYVEHVYSYRPSTILNLFLLFSVLFDATRTRTLWLQGYNRSPATAALVATVIKIAILVVETVEKRGFLRPQYRALPPEVTSGIFSHWAFWWQLPLFRAGYSKKLEIESMFPPAKHFKSLYLQELVQTAWDKSPKKEGNGLLLTVLSTLKGPILSIVFPRLCFMGFTFCQPFLISATLEWAEKDSDSDDMNQGYGLIGSWFIVYVGIAVTTGQYQHLTYRAITMARGQLITILYDKATDINITAADPTASLTLMSADIERIDTGWRTAHDVWANLVEIAVAVYLLERQLGVVCLIPVGAAIFSIVGSVIAVSFVMARQAMWLEAIEKRIAATSQMLGAMKGVKMCGLTDVLGARIQAMRNEEMHISGKFRRLLIWNMVLAYLAPIFAPILTFMAYSVLAQSRGGDSNLDTNRMFTSLSLFALLQDPLTSFVTSLSSLMGSIGSFVRIQSFLSTDVRVDDRVIQDGIEGDDSLASRPSGSAMPKAPLNGNAVIVKAGSFGYDTTTKPILSGIDLQVPLGRFTLLVGPVGSGKSTLLKAFLGEVGIMSGSVRVSSSEIAYCDQTPWHMNGTVRDSIIAFSPVDERWYRQVVDACALSQDLSQLPRGDLTTIGSKGIVLSGGQSQRISLARAVYAQKDVIVLDDVFSGLDAHTENAVFHNLLGTHGILRQLKTTIIIASSRGMRLPYADHIISLDGTGIGCEQGGLDKLRGSSGY</sequence>
<evidence type="ECO:0000256" key="5">
    <source>
        <dbReference type="ARBA" id="ARBA00022741"/>
    </source>
</evidence>
<comment type="caution">
    <text evidence="12">The sequence shown here is derived from an EMBL/GenBank/DDBJ whole genome shotgun (WGS) entry which is preliminary data.</text>
</comment>
<evidence type="ECO:0000256" key="1">
    <source>
        <dbReference type="ARBA" id="ARBA00004651"/>
    </source>
</evidence>
<dbReference type="GO" id="GO:0005886">
    <property type="term" value="C:plasma membrane"/>
    <property type="evidence" value="ECO:0007669"/>
    <property type="project" value="UniProtKB-SubCell"/>
</dbReference>
<evidence type="ECO:0000256" key="2">
    <source>
        <dbReference type="ARBA" id="ARBA00022448"/>
    </source>
</evidence>
<protein>
    <recommendedName>
        <fullName evidence="14">ABC transporter</fullName>
    </recommendedName>
</protein>
<dbReference type="GO" id="GO:0005524">
    <property type="term" value="F:ATP binding"/>
    <property type="evidence" value="ECO:0007669"/>
    <property type="project" value="UniProtKB-KW"/>
</dbReference>
<evidence type="ECO:0000256" key="4">
    <source>
        <dbReference type="ARBA" id="ARBA00022692"/>
    </source>
</evidence>
<dbReference type="CDD" id="cd18579">
    <property type="entry name" value="ABC_6TM_ABCC_D1"/>
    <property type="match status" value="1"/>
</dbReference>
<evidence type="ECO:0000313" key="12">
    <source>
        <dbReference type="EMBL" id="RSL78678.1"/>
    </source>
</evidence>
<dbReference type="InterPro" id="IPR036640">
    <property type="entry name" value="ABC1_TM_sf"/>
</dbReference>
<dbReference type="FunFam" id="1.20.1560.10:FF:000055">
    <property type="entry name" value="ABC multidrug transporter (Eurofung)"/>
    <property type="match status" value="1"/>
</dbReference>
<dbReference type="Gene3D" id="3.40.50.300">
    <property type="entry name" value="P-loop containing nucleotide triphosphate hydrolases"/>
    <property type="match status" value="1"/>
</dbReference>
<dbReference type="STRING" id="1325735.A0A428RMD2"/>
<dbReference type="PANTHER" id="PTHR24223:SF269">
    <property type="entry name" value="ABC MULTIDRUG TRANSPORTER (EUROFUNG)-RELATED"/>
    <property type="match status" value="1"/>
</dbReference>
<dbReference type="SUPFAM" id="SSF90123">
    <property type="entry name" value="ABC transporter transmembrane region"/>
    <property type="match status" value="1"/>
</dbReference>
<keyword evidence="7 9" id="KW-1133">Transmembrane helix</keyword>
<organism evidence="12 13">
    <name type="scientific">Fusarium oligoseptatum</name>
    <dbReference type="NCBI Taxonomy" id="2604345"/>
    <lineage>
        <taxon>Eukaryota</taxon>
        <taxon>Fungi</taxon>
        <taxon>Dikarya</taxon>
        <taxon>Ascomycota</taxon>
        <taxon>Pezizomycotina</taxon>
        <taxon>Sordariomycetes</taxon>
        <taxon>Hypocreomycetidae</taxon>
        <taxon>Hypocreales</taxon>
        <taxon>Nectriaceae</taxon>
        <taxon>Fusarium</taxon>
        <taxon>Fusarium solani species complex</taxon>
    </lineage>
</organism>
<dbReference type="GO" id="GO:0140359">
    <property type="term" value="F:ABC-type transporter activity"/>
    <property type="evidence" value="ECO:0007669"/>
    <property type="project" value="InterPro"/>
</dbReference>
<evidence type="ECO:0000256" key="6">
    <source>
        <dbReference type="ARBA" id="ARBA00022840"/>
    </source>
</evidence>
<dbReference type="Pfam" id="PF24357">
    <property type="entry name" value="TMD0_ABC"/>
    <property type="match status" value="1"/>
</dbReference>
<dbReference type="Pfam" id="PF00005">
    <property type="entry name" value="ABC_tran"/>
    <property type="match status" value="1"/>
</dbReference>
<dbReference type="EMBL" id="NKCK01000676">
    <property type="protein sequence ID" value="RSL78678.1"/>
    <property type="molecule type" value="Genomic_DNA"/>
</dbReference>
<dbReference type="SUPFAM" id="SSF52540">
    <property type="entry name" value="P-loop containing nucleoside triphosphate hydrolases"/>
    <property type="match status" value="1"/>
</dbReference>
<keyword evidence="3" id="KW-1003">Cell membrane</keyword>
<dbReference type="InterPro" id="IPR056227">
    <property type="entry name" value="TMD0_ABC"/>
</dbReference>
<dbReference type="PROSITE" id="PS50929">
    <property type="entry name" value="ABC_TM1F"/>
    <property type="match status" value="1"/>
</dbReference>
<feature type="domain" description="ABC transmembrane type-1" evidence="11">
    <location>
        <begin position="272"/>
        <end position="550"/>
    </location>
</feature>
<feature type="non-terminal residue" evidence="12">
    <location>
        <position position="823"/>
    </location>
</feature>
<dbReference type="InterPro" id="IPR017871">
    <property type="entry name" value="ABC_transporter-like_CS"/>
</dbReference>
<proteinExistence type="predicted"/>
<evidence type="ECO:0000259" key="11">
    <source>
        <dbReference type="PROSITE" id="PS50929"/>
    </source>
</evidence>
<keyword evidence="8 9" id="KW-0472">Membrane</keyword>
<dbReference type="AlphaFoldDB" id="A0A428RMD2"/>
<dbReference type="InterPro" id="IPR044746">
    <property type="entry name" value="ABCC_6TM_D1"/>
</dbReference>